<evidence type="ECO:0000256" key="2">
    <source>
        <dbReference type="PROSITE-ProRule" id="PRU00708"/>
    </source>
</evidence>
<protein>
    <recommendedName>
        <fullName evidence="6">Pentatricopeptide repeat-containing protein</fullName>
    </recommendedName>
</protein>
<dbReference type="OrthoDB" id="1904892at2759"/>
<feature type="region of interest" description="Disordered" evidence="3">
    <location>
        <begin position="1"/>
        <end position="25"/>
    </location>
</feature>
<evidence type="ECO:0000256" key="3">
    <source>
        <dbReference type="SAM" id="MobiDB-lite"/>
    </source>
</evidence>
<gene>
    <name evidence="4" type="ORF">TSUD_318450</name>
</gene>
<dbReference type="EMBL" id="DF973639">
    <property type="protein sequence ID" value="GAU36746.1"/>
    <property type="molecule type" value="Genomic_DNA"/>
</dbReference>
<dbReference type="InterPro" id="IPR002885">
    <property type="entry name" value="PPR_rpt"/>
</dbReference>
<dbReference type="GO" id="GO:0003723">
    <property type="term" value="F:RNA binding"/>
    <property type="evidence" value="ECO:0007669"/>
    <property type="project" value="InterPro"/>
</dbReference>
<dbReference type="Proteomes" id="UP000242715">
    <property type="component" value="Unassembled WGS sequence"/>
</dbReference>
<sequence>MAPPTAVVDGGGAVPQPQGGRQQPAAGGGFSFTGIIRMVVFWYFASKFFSPAKKPTEPSALVSNLFHKSQPMSHWLSPVGMLQRNFKTWASIIRSLCVDSRHNEALSFYQHCLKDSAAFKPDHQVLAAILKSCSALLASNLGKCLHSCVVKQGHDSCHFTNKALLNLYAKCGLLDDCQKMFDQLGHCDPVIWNIVLSGFSGSSKHDTDVMRVFRTMHSSGEAMPNSVSAAIVLPVCARMGNLNAGKMA</sequence>
<accession>A0A2Z6MY17</accession>
<feature type="repeat" description="PPR" evidence="2">
    <location>
        <begin position="188"/>
        <end position="223"/>
    </location>
</feature>
<proteinExistence type="predicted"/>
<dbReference type="PANTHER" id="PTHR47926">
    <property type="entry name" value="PENTATRICOPEPTIDE REPEAT-CONTAINING PROTEIN"/>
    <property type="match status" value="1"/>
</dbReference>
<name>A0A2Z6MY17_TRISU</name>
<dbReference type="Pfam" id="PF01535">
    <property type="entry name" value="PPR"/>
    <property type="match status" value="2"/>
</dbReference>
<dbReference type="Gene3D" id="1.25.40.10">
    <property type="entry name" value="Tetratricopeptide repeat domain"/>
    <property type="match status" value="1"/>
</dbReference>
<reference evidence="5" key="1">
    <citation type="journal article" date="2017" name="Front. Plant Sci.">
        <title>Climate Clever Clovers: New Paradigm to Reduce the Environmental Footprint of Ruminants by Breeding Low Methanogenic Forages Utilizing Haplotype Variation.</title>
        <authorList>
            <person name="Kaur P."/>
            <person name="Appels R."/>
            <person name="Bayer P.E."/>
            <person name="Keeble-Gagnere G."/>
            <person name="Wang J."/>
            <person name="Hirakawa H."/>
            <person name="Shirasawa K."/>
            <person name="Vercoe P."/>
            <person name="Stefanova K."/>
            <person name="Durmic Z."/>
            <person name="Nichols P."/>
            <person name="Revell C."/>
            <person name="Isobe S.N."/>
            <person name="Edwards D."/>
            <person name="Erskine W."/>
        </authorList>
    </citation>
    <scope>NUCLEOTIDE SEQUENCE [LARGE SCALE GENOMIC DNA]</scope>
    <source>
        <strain evidence="5">cv. Daliak</strain>
    </source>
</reference>
<dbReference type="PROSITE" id="PS51375">
    <property type="entry name" value="PPR"/>
    <property type="match status" value="1"/>
</dbReference>
<dbReference type="AlphaFoldDB" id="A0A2Z6MY17"/>
<dbReference type="GO" id="GO:0009451">
    <property type="term" value="P:RNA modification"/>
    <property type="evidence" value="ECO:0007669"/>
    <property type="project" value="InterPro"/>
</dbReference>
<evidence type="ECO:0000313" key="5">
    <source>
        <dbReference type="Proteomes" id="UP000242715"/>
    </source>
</evidence>
<feature type="compositionally biased region" description="Low complexity" evidence="3">
    <location>
        <begin position="14"/>
        <end position="25"/>
    </location>
</feature>
<evidence type="ECO:0008006" key="6">
    <source>
        <dbReference type="Google" id="ProtNLM"/>
    </source>
</evidence>
<dbReference type="InterPro" id="IPR046960">
    <property type="entry name" value="PPR_At4g14850-like_plant"/>
</dbReference>
<dbReference type="InterPro" id="IPR011990">
    <property type="entry name" value="TPR-like_helical_dom_sf"/>
</dbReference>
<keyword evidence="1" id="KW-0677">Repeat</keyword>
<evidence type="ECO:0000256" key="1">
    <source>
        <dbReference type="ARBA" id="ARBA00022737"/>
    </source>
</evidence>
<evidence type="ECO:0000313" key="4">
    <source>
        <dbReference type="EMBL" id="GAU36746.1"/>
    </source>
</evidence>
<keyword evidence="5" id="KW-1185">Reference proteome</keyword>
<organism evidence="4 5">
    <name type="scientific">Trifolium subterraneum</name>
    <name type="common">Subterranean clover</name>
    <dbReference type="NCBI Taxonomy" id="3900"/>
    <lineage>
        <taxon>Eukaryota</taxon>
        <taxon>Viridiplantae</taxon>
        <taxon>Streptophyta</taxon>
        <taxon>Embryophyta</taxon>
        <taxon>Tracheophyta</taxon>
        <taxon>Spermatophyta</taxon>
        <taxon>Magnoliopsida</taxon>
        <taxon>eudicotyledons</taxon>
        <taxon>Gunneridae</taxon>
        <taxon>Pentapetalae</taxon>
        <taxon>rosids</taxon>
        <taxon>fabids</taxon>
        <taxon>Fabales</taxon>
        <taxon>Fabaceae</taxon>
        <taxon>Papilionoideae</taxon>
        <taxon>50 kb inversion clade</taxon>
        <taxon>NPAAA clade</taxon>
        <taxon>Hologalegina</taxon>
        <taxon>IRL clade</taxon>
        <taxon>Trifolieae</taxon>
        <taxon>Trifolium</taxon>
    </lineage>
</organism>